<organism evidence="1">
    <name type="scientific">marine sediment metagenome</name>
    <dbReference type="NCBI Taxonomy" id="412755"/>
    <lineage>
        <taxon>unclassified sequences</taxon>
        <taxon>metagenomes</taxon>
        <taxon>ecological metagenomes</taxon>
    </lineage>
</organism>
<evidence type="ECO:0000313" key="1">
    <source>
        <dbReference type="EMBL" id="GAI88856.1"/>
    </source>
</evidence>
<reference evidence="1" key="1">
    <citation type="journal article" date="2014" name="Front. Microbiol.">
        <title>High frequency of phylogenetically diverse reductive dehalogenase-homologous genes in deep subseafloor sedimentary metagenomes.</title>
        <authorList>
            <person name="Kawai M."/>
            <person name="Futagami T."/>
            <person name="Toyoda A."/>
            <person name="Takaki Y."/>
            <person name="Nishi S."/>
            <person name="Hori S."/>
            <person name="Arai W."/>
            <person name="Tsubouchi T."/>
            <person name="Morono Y."/>
            <person name="Uchiyama I."/>
            <person name="Ito T."/>
            <person name="Fujiyama A."/>
            <person name="Inagaki F."/>
            <person name="Takami H."/>
        </authorList>
    </citation>
    <scope>NUCLEOTIDE SEQUENCE</scope>
    <source>
        <strain evidence="1">Expedition CK06-06</strain>
    </source>
</reference>
<gene>
    <name evidence="1" type="ORF">S12H4_37928</name>
</gene>
<name>X1TBU5_9ZZZZ</name>
<sequence length="31" mass="3592">PRDDKPIRYQDIEMRVVTVPPAILRAVINLC</sequence>
<dbReference type="AlphaFoldDB" id="X1TBU5"/>
<proteinExistence type="predicted"/>
<dbReference type="EMBL" id="BARW01022780">
    <property type="protein sequence ID" value="GAI88856.1"/>
    <property type="molecule type" value="Genomic_DNA"/>
</dbReference>
<accession>X1TBU5</accession>
<comment type="caution">
    <text evidence="1">The sequence shown here is derived from an EMBL/GenBank/DDBJ whole genome shotgun (WGS) entry which is preliminary data.</text>
</comment>
<feature type="non-terminal residue" evidence="1">
    <location>
        <position position="1"/>
    </location>
</feature>
<protein>
    <submittedName>
        <fullName evidence="1">Uncharacterized protein</fullName>
    </submittedName>
</protein>